<protein>
    <submittedName>
        <fullName evidence="3">Uncharacterized protein</fullName>
    </submittedName>
</protein>
<keyword evidence="4" id="KW-1185">Reference proteome</keyword>
<dbReference type="Proteomes" id="UP000320055">
    <property type="component" value="Unassembled WGS sequence"/>
</dbReference>
<dbReference type="OrthoDB" id="5521818at2"/>
<dbReference type="EMBL" id="CAACVJ010000176">
    <property type="protein sequence ID" value="VEP14319.1"/>
    <property type="molecule type" value="Genomic_DNA"/>
</dbReference>
<evidence type="ECO:0000313" key="4">
    <source>
        <dbReference type="Proteomes" id="UP000320055"/>
    </source>
</evidence>
<feature type="chain" id="PRO_5033472340" evidence="1">
    <location>
        <begin position="31"/>
        <end position="161"/>
    </location>
</feature>
<organism evidence="3 4">
    <name type="scientific">Hyella patelloides LEGE 07179</name>
    <dbReference type="NCBI Taxonomy" id="945734"/>
    <lineage>
        <taxon>Bacteria</taxon>
        <taxon>Bacillati</taxon>
        <taxon>Cyanobacteriota</taxon>
        <taxon>Cyanophyceae</taxon>
        <taxon>Pleurocapsales</taxon>
        <taxon>Hyellaceae</taxon>
        <taxon>Hyella</taxon>
    </lineage>
</organism>
<dbReference type="EMBL" id="CAACVJ010000182">
    <property type="protein sequence ID" value="VEP14422.1"/>
    <property type="molecule type" value="Genomic_DNA"/>
</dbReference>
<accession>A0A563VSR6</accession>
<evidence type="ECO:0000313" key="3">
    <source>
        <dbReference type="EMBL" id="VEP14422.1"/>
    </source>
</evidence>
<name>A0A563VSR6_9CYAN</name>
<evidence type="ECO:0000313" key="2">
    <source>
        <dbReference type="EMBL" id="VEP14319.1"/>
    </source>
</evidence>
<reference evidence="3 4" key="1">
    <citation type="submission" date="2019-01" db="EMBL/GenBank/DDBJ databases">
        <authorList>
            <person name="Brito A."/>
        </authorList>
    </citation>
    <scope>NUCLEOTIDE SEQUENCE [LARGE SCALE GENOMIC DNA]</scope>
    <source>
        <strain evidence="3">1</strain>
    </source>
</reference>
<proteinExistence type="predicted"/>
<dbReference type="AlphaFoldDB" id="A0A563VSR6"/>
<evidence type="ECO:0000256" key="1">
    <source>
        <dbReference type="SAM" id="SignalP"/>
    </source>
</evidence>
<gene>
    <name evidence="2" type="ORF">H1P_2570010</name>
    <name evidence="3" type="ORF">H1P_2620010</name>
</gene>
<feature type="signal peptide" evidence="1">
    <location>
        <begin position="1"/>
        <end position="30"/>
    </location>
</feature>
<keyword evidence="1" id="KW-0732">Signal</keyword>
<sequence length="161" mass="17922">MNKIFTLKTILTTLISTSIASSLMALPVRANEDNLVNESDSTELILSQNFDSYGDRYRDPEPTDDFKTIVGITGLAVGTGVIGYHVTRAYKPSLVNSIPAVSNHNAPLLDRTKPKLRKELLRLVNDRQTANRLLSGTLARNPGRSPNWLADKVIYDLKRDR</sequence>
<dbReference type="RefSeq" id="WP_144872849.1">
    <property type="nucleotide sequence ID" value="NZ_LR214000.1"/>
</dbReference>